<evidence type="ECO:0000313" key="10">
    <source>
        <dbReference type="EMBL" id="QNT35745.1"/>
    </source>
</evidence>
<dbReference type="Gene3D" id="1.10.569.10">
    <property type="entry name" value="Aldehyde Ferredoxin Oxidoreductase Protein, subunit A, domain 2"/>
    <property type="match status" value="1"/>
</dbReference>
<dbReference type="Pfam" id="PF02730">
    <property type="entry name" value="AFOR_N"/>
    <property type="match status" value="1"/>
</dbReference>
<gene>
    <name evidence="10" type="primary">aor</name>
    <name evidence="10" type="ORF">BODMHOLK_00036</name>
</gene>
<evidence type="ECO:0000256" key="2">
    <source>
        <dbReference type="ARBA" id="ARBA00011032"/>
    </source>
</evidence>
<proteinExistence type="inferred from homology"/>
<dbReference type="InterPro" id="IPR001203">
    <property type="entry name" value="OxRdtase_Ald_Fedxn_C"/>
</dbReference>
<dbReference type="InterPro" id="IPR013983">
    <property type="entry name" value="Ald_Fedxn_OxRdtase_N"/>
</dbReference>
<dbReference type="InterPro" id="IPR036503">
    <property type="entry name" value="Ald_Fedxn_OxRdtase_N_sf"/>
</dbReference>
<evidence type="ECO:0000256" key="7">
    <source>
        <dbReference type="ARBA" id="ARBA00023014"/>
    </source>
</evidence>
<protein>
    <submittedName>
        <fullName evidence="10">Tungsten-containing aldehyde ferredoxin oxidoreductase</fullName>
        <ecNumber evidence="10">1.2.7.5</ecNumber>
    </submittedName>
</protein>
<keyword evidence="5 10" id="KW-0560">Oxidoreductase</keyword>
<dbReference type="Gene3D" id="3.60.9.10">
    <property type="entry name" value="Aldehyde ferredoxin oxidoreductase, N-terminal domain"/>
    <property type="match status" value="1"/>
</dbReference>
<evidence type="ECO:0000256" key="5">
    <source>
        <dbReference type="ARBA" id="ARBA00023002"/>
    </source>
</evidence>
<comment type="cofactor">
    <cofactor evidence="8">
        <name>tungstopterin</name>
        <dbReference type="ChEBI" id="CHEBI:30402"/>
    </cofactor>
</comment>
<organism evidence="10">
    <name type="scientific">uncultured Methanosarcinales archaeon</name>
    <dbReference type="NCBI Taxonomy" id="183757"/>
    <lineage>
        <taxon>Archaea</taxon>
        <taxon>Methanobacteriati</taxon>
        <taxon>Methanobacteriota</taxon>
        <taxon>Stenosarchaea group</taxon>
        <taxon>Methanomicrobia</taxon>
        <taxon>Methanosarcinales</taxon>
        <taxon>environmental samples</taxon>
    </lineage>
</organism>
<dbReference type="GO" id="GO:0046872">
    <property type="term" value="F:metal ion binding"/>
    <property type="evidence" value="ECO:0007669"/>
    <property type="project" value="UniProtKB-KW"/>
</dbReference>
<dbReference type="Pfam" id="PF01314">
    <property type="entry name" value="AFOR_C"/>
    <property type="match status" value="1"/>
</dbReference>
<evidence type="ECO:0000259" key="9">
    <source>
        <dbReference type="SMART" id="SM00790"/>
    </source>
</evidence>
<evidence type="ECO:0000256" key="3">
    <source>
        <dbReference type="ARBA" id="ARBA00022485"/>
    </source>
</evidence>
<comment type="cofactor">
    <cofactor evidence="1">
        <name>[4Fe-4S] cluster</name>
        <dbReference type="ChEBI" id="CHEBI:49883"/>
    </cofactor>
</comment>
<dbReference type="GO" id="GO:0051539">
    <property type="term" value="F:4 iron, 4 sulfur cluster binding"/>
    <property type="evidence" value="ECO:0007669"/>
    <property type="project" value="UniProtKB-KW"/>
</dbReference>
<dbReference type="AlphaFoldDB" id="A0A7H1KP81"/>
<dbReference type="GO" id="GO:0009055">
    <property type="term" value="F:electron transfer activity"/>
    <property type="evidence" value="ECO:0007669"/>
    <property type="project" value="InterPro"/>
</dbReference>
<evidence type="ECO:0000256" key="4">
    <source>
        <dbReference type="ARBA" id="ARBA00022723"/>
    </source>
</evidence>
<dbReference type="PANTHER" id="PTHR30038">
    <property type="entry name" value="ALDEHYDE FERREDOXIN OXIDOREDUCTASE"/>
    <property type="match status" value="1"/>
</dbReference>
<name>A0A7H1KP81_9EURY</name>
<dbReference type="SUPFAM" id="SSF56228">
    <property type="entry name" value="Aldehyde ferredoxin oxidoreductase, N-terminal domain"/>
    <property type="match status" value="1"/>
</dbReference>
<dbReference type="SUPFAM" id="SSF48310">
    <property type="entry name" value="Aldehyde ferredoxin oxidoreductase, C-terminal domains"/>
    <property type="match status" value="1"/>
</dbReference>
<dbReference type="PANTHER" id="PTHR30038:SF0">
    <property type="entry name" value="TUNGSTEN-CONTAINING ALDEHYDE FERREDOXIN OXIDOREDUCTASE"/>
    <property type="match status" value="1"/>
</dbReference>
<sequence length="569" mass="61869">MKIHGWTGNIATIDLDCGTVRQEKLSPEVARDFLGGRGLGASILCETIDPDPTVDAFDAPLILAVGPLTGIAPMSGRHSFVTKSPLTGTIVDSSGGGWFGSELKRAGFDAVVINGQAETPVYLTIDDHDVRIEDASDLWGSNVRETTKRLEEHGKVACIGRAGEKCVRFANIMNDYVHACGRGGIGAVMGHKRLKAIVVHGSTKPGIADEMGFEDANKEILRLLRASPPLKSLSVYGTPSLVNLINYLGLMPTRNFRDVRFDVESISGDYIEENYELKRRSCHKCSVACKHRTEEDIEIPEYETIAIFGPDCDNSDFNKIMDANRVCNDYGMDTISCGSTIACHQELHGKTHGLSELAAMIGERGGVGDELSTGSRAYADAAGAGDVSMHSKGMEIPGYDPRGALGQSLAYATSNRGACHMRAYMIAPEIIGKPKLIDRHTFAGKAGLLSIFQNISAAMDSLTVCRFSSFALSAEEYSGILSAVTGIRYTSEDLLRVGERIWNLERIFNLRAGFTRADDTLPNRFFGGGGIDRGEFEDALDEYYRFRGWGIDGVPASWKLEELGLQPDW</sequence>
<keyword evidence="7" id="KW-0411">Iron-sulfur</keyword>
<dbReference type="EMBL" id="MT776530">
    <property type="protein sequence ID" value="QNT35745.1"/>
    <property type="molecule type" value="Genomic_DNA"/>
</dbReference>
<feature type="domain" description="Aldehyde ferredoxin oxidoreductase N-terminal" evidence="9">
    <location>
        <begin position="6"/>
        <end position="203"/>
    </location>
</feature>
<dbReference type="GO" id="GO:0033726">
    <property type="term" value="F:aldehyde ferredoxin oxidoreductase activity"/>
    <property type="evidence" value="ECO:0007669"/>
    <property type="project" value="UniProtKB-EC"/>
</dbReference>
<keyword evidence="6" id="KW-0408">Iron</keyword>
<evidence type="ECO:0000256" key="6">
    <source>
        <dbReference type="ARBA" id="ARBA00023004"/>
    </source>
</evidence>
<keyword evidence="3" id="KW-0004">4Fe-4S</keyword>
<dbReference type="InterPro" id="IPR013985">
    <property type="entry name" value="Ald_Fedxn_OxRdtase_dom3"/>
</dbReference>
<dbReference type="InterPro" id="IPR036021">
    <property type="entry name" value="Tungsten_al_ferr_oxy-like_C"/>
</dbReference>
<dbReference type="Gene3D" id="1.10.599.10">
    <property type="entry name" value="Aldehyde Ferredoxin Oxidoreductase Protein, subunit A, domain 3"/>
    <property type="match status" value="1"/>
</dbReference>
<keyword evidence="4" id="KW-0479">Metal-binding</keyword>
<dbReference type="InterPro" id="IPR051919">
    <property type="entry name" value="W-dependent_AOR"/>
</dbReference>
<dbReference type="EC" id="1.2.7.5" evidence="10"/>
<evidence type="ECO:0000256" key="8">
    <source>
        <dbReference type="ARBA" id="ARBA00049934"/>
    </source>
</evidence>
<evidence type="ECO:0000256" key="1">
    <source>
        <dbReference type="ARBA" id="ARBA00001966"/>
    </source>
</evidence>
<comment type="similarity">
    <text evidence="2">Belongs to the AOR/FOR family.</text>
</comment>
<dbReference type="InterPro" id="IPR013984">
    <property type="entry name" value="Ald_Fedxn_OxRdtase_dom2"/>
</dbReference>
<dbReference type="SMART" id="SM00790">
    <property type="entry name" value="AFOR_N"/>
    <property type="match status" value="1"/>
</dbReference>
<accession>A0A7H1KP81</accession>
<reference evidence="10" key="1">
    <citation type="submission" date="2020-07" db="EMBL/GenBank/DDBJ databases">
        <title>Unique genomic features of the anaerobic methanotrophic archaea.</title>
        <authorList>
            <person name="Chadwick G.L."/>
            <person name="Skennerton C.T."/>
            <person name="Laso-Perez R."/>
            <person name="Leu A.O."/>
            <person name="Speth D.R."/>
            <person name="Yu H."/>
            <person name="Morgan-Lang C."/>
            <person name="Hatzenpichler R."/>
            <person name="Goudeau D."/>
            <person name="Malmstrom R."/>
            <person name="Brazelton W.J."/>
            <person name="Woyke T."/>
            <person name="Hallam S.J."/>
            <person name="Tyson G.W."/>
            <person name="Wegener G."/>
            <person name="Boetius A."/>
            <person name="Orphan V."/>
        </authorList>
    </citation>
    <scope>NUCLEOTIDE SEQUENCE</scope>
</reference>